<dbReference type="SUPFAM" id="SSF110004">
    <property type="entry name" value="Glycolipid transfer protein, GLTP"/>
    <property type="match status" value="1"/>
</dbReference>
<dbReference type="RefSeq" id="XP_051800313.1">
    <property type="nucleotide sequence ID" value="XM_051944353.1"/>
</dbReference>
<feature type="transmembrane region" description="Helical" evidence="2">
    <location>
        <begin position="21"/>
        <end position="42"/>
    </location>
</feature>
<keyword evidence="2" id="KW-0812">Transmembrane</keyword>
<dbReference type="Ensembl" id="ENSAPOT00000021446.1">
    <property type="protein sequence ID" value="ENSAPOP00000013319.1"/>
    <property type="gene ID" value="ENSAPOG00000016099.1"/>
</dbReference>
<keyword evidence="5" id="KW-1185">Reference proteome</keyword>
<comment type="similarity">
    <text evidence="1">Belongs to the GLTP family.</text>
</comment>
<keyword evidence="2" id="KW-0472">Membrane</keyword>
<organism evidence="4 5">
    <name type="scientific">Acanthochromis polyacanthus</name>
    <name type="common">spiny chromis</name>
    <dbReference type="NCBI Taxonomy" id="80966"/>
    <lineage>
        <taxon>Eukaryota</taxon>
        <taxon>Metazoa</taxon>
        <taxon>Chordata</taxon>
        <taxon>Craniata</taxon>
        <taxon>Vertebrata</taxon>
        <taxon>Euteleostomi</taxon>
        <taxon>Actinopterygii</taxon>
        <taxon>Neopterygii</taxon>
        <taxon>Teleostei</taxon>
        <taxon>Neoteleostei</taxon>
        <taxon>Acanthomorphata</taxon>
        <taxon>Ovalentaria</taxon>
        <taxon>Pomacentridae</taxon>
        <taxon>Acanthochromis</taxon>
    </lineage>
</organism>
<protein>
    <submittedName>
        <fullName evidence="4">Ceramide-1-phosphate transfer protein-like</fullName>
    </submittedName>
</protein>
<evidence type="ECO:0000259" key="3">
    <source>
        <dbReference type="Pfam" id="PF08718"/>
    </source>
</evidence>
<feature type="domain" description="Glycolipid transfer protein" evidence="3">
    <location>
        <begin position="111"/>
        <end position="281"/>
    </location>
</feature>
<dbReference type="GO" id="GO:1902387">
    <property type="term" value="F:ceramide 1-phosphate binding"/>
    <property type="evidence" value="ECO:0007669"/>
    <property type="project" value="TreeGrafter"/>
</dbReference>
<dbReference type="GO" id="GO:0016020">
    <property type="term" value="C:membrane"/>
    <property type="evidence" value="ECO:0007669"/>
    <property type="project" value="TreeGrafter"/>
</dbReference>
<dbReference type="GO" id="GO:0005829">
    <property type="term" value="C:cytosol"/>
    <property type="evidence" value="ECO:0007669"/>
    <property type="project" value="TreeGrafter"/>
</dbReference>
<dbReference type="Gene3D" id="1.10.3520.10">
    <property type="entry name" value="Glycolipid transfer protein"/>
    <property type="match status" value="1"/>
</dbReference>
<dbReference type="PANTHER" id="PTHR10219:SF19">
    <property type="entry name" value="GLYCOLIPID TRANSFER PROTEIN DOMAIN-CONTAINING PROTEIN 2"/>
    <property type="match status" value="1"/>
</dbReference>
<evidence type="ECO:0000256" key="2">
    <source>
        <dbReference type="SAM" id="Phobius"/>
    </source>
</evidence>
<evidence type="ECO:0000313" key="5">
    <source>
        <dbReference type="Proteomes" id="UP000257200"/>
    </source>
</evidence>
<dbReference type="InterPro" id="IPR014830">
    <property type="entry name" value="Glycolipid_transfer_prot_dom"/>
</dbReference>
<dbReference type="Pfam" id="PF08718">
    <property type="entry name" value="GLTP"/>
    <property type="match status" value="1"/>
</dbReference>
<dbReference type="GeneID" id="110947962"/>
<reference evidence="4" key="1">
    <citation type="submission" date="2025-08" db="UniProtKB">
        <authorList>
            <consortium name="Ensembl"/>
        </authorList>
    </citation>
    <scope>IDENTIFICATION</scope>
</reference>
<dbReference type="OrthoDB" id="116883at2759"/>
<dbReference type="PANTHER" id="PTHR10219">
    <property type="entry name" value="GLYCOLIPID TRANSFER PROTEIN-RELATED"/>
    <property type="match status" value="1"/>
</dbReference>
<dbReference type="GO" id="GO:0032691">
    <property type="term" value="P:negative regulation of interleukin-1 beta production"/>
    <property type="evidence" value="ECO:0007669"/>
    <property type="project" value="UniProtKB-ARBA"/>
</dbReference>
<name>A0A3Q1FAJ6_9TELE</name>
<dbReference type="GO" id="GO:1902388">
    <property type="term" value="F:ceramide 1-phosphate transfer activity"/>
    <property type="evidence" value="ECO:0007669"/>
    <property type="project" value="TreeGrafter"/>
</dbReference>
<proteinExistence type="inferred from homology"/>
<keyword evidence="2" id="KW-1133">Transmembrane helix</keyword>
<dbReference type="InParanoid" id="A0A3Q1FAJ6"/>
<dbReference type="AlphaFoldDB" id="A0A3Q1FAJ6"/>
<evidence type="ECO:0000313" key="4">
    <source>
        <dbReference type="Ensembl" id="ENSAPOP00000013319.1"/>
    </source>
</evidence>
<sequence>MSEATCLVWMTLKSVKRRTLLLRYLLLAAMLALLLLVSSFWLPQGGGRDCGTTWQPCLSFYSQKPEPPLVPQQWEEPEEAPPLIKECPGQSFQAWRLLLYLKSCMSDDDDILLESYLQSWDQLINFMESLGSMVSFFSQKVKEKVVLIRELSLRHKAEAHGKLDSGVQTPAAFGLKDGAYRSLRSMVEAELKSGVVNFRYRTDSGCRTLLRLHRSLLWLKLMLEGLADGPDADGRYKTPGELSRDAYQVALAPHHPWVLRQAAELVFLALPDRKYFLQLVCVQEQREATPVLRVIIHALTLVHTRTQRILQEQGMLELP</sequence>
<accession>A0A3Q1FAJ6</accession>
<dbReference type="GeneTree" id="ENSGT00940000165048"/>
<evidence type="ECO:0000256" key="1">
    <source>
        <dbReference type="ARBA" id="ARBA00007148"/>
    </source>
</evidence>
<dbReference type="InterPro" id="IPR036497">
    <property type="entry name" value="GLTP_sf"/>
</dbReference>
<reference evidence="4" key="2">
    <citation type="submission" date="2025-09" db="UniProtKB">
        <authorList>
            <consortium name="Ensembl"/>
        </authorList>
    </citation>
    <scope>IDENTIFICATION</scope>
</reference>
<dbReference type="FunFam" id="1.10.3520.10:FF:000002">
    <property type="entry name" value="Ceramide-1-phosphate transfer protein"/>
    <property type="match status" value="1"/>
</dbReference>
<dbReference type="Proteomes" id="UP000257200">
    <property type="component" value="Unplaced"/>
</dbReference>
<dbReference type="CTD" id="100002437"/>